<reference evidence="7" key="1">
    <citation type="submission" date="2016-10" db="EMBL/GenBank/DDBJ databases">
        <authorList>
            <person name="Varghese N."/>
        </authorList>
    </citation>
    <scope>NUCLEOTIDE SEQUENCE [LARGE SCALE GENOMIC DNA]</scope>
    <source>
        <strain evidence="7">HL 19</strain>
    </source>
</reference>
<keyword evidence="3" id="KW-0732">Signal</keyword>
<dbReference type="Pfam" id="PF05193">
    <property type="entry name" value="Peptidase_M16_C"/>
    <property type="match status" value="1"/>
</dbReference>
<dbReference type="GO" id="GO:0046872">
    <property type="term" value="F:metal ion binding"/>
    <property type="evidence" value="ECO:0007669"/>
    <property type="project" value="InterPro"/>
</dbReference>
<organism evidence="6 7">
    <name type="scientific">Thiohalorhabdus denitrificans</name>
    <dbReference type="NCBI Taxonomy" id="381306"/>
    <lineage>
        <taxon>Bacteria</taxon>
        <taxon>Pseudomonadati</taxon>
        <taxon>Pseudomonadota</taxon>
        <taxon>Gammaproteobacteria</taxon>
        <taxon>Thiohalorhabdales</taxon>
        <taxon>Thiohalorhabdaceae</taxon>
        <taxon>Thiohalorhabdus</taxon>
    </lineage>
</organism>
<gene>
    <name evidence="6" type="ORF">SAMN05661077_1041</name>
</gene>
<accession>A0A1G5CFP0</accession>
<dbReference type="InterPro" id="IPR050361">
    <property type="entry name" value="MPP/UQCRC_Complex"/>
</dbReference>
<proteinExistence type="predicted"/>
<keyword evidence="1" id="KW-0175">Coiled coil</keyword>
<dbReference type="RefSeq" id="WP_143004069.1">
    <property type="nucleotide sequence ID" value="NZ_FMUN01000002.1"/>
</dbReference>
<dbReference type="InterPro" id="IPR011765">
    <property type="entry name" value="Pept_M16_N"/>
</dbReference>
<dbReference type="SUPFAM" id="SSF63411">
    <property type="entry name" value="LuxS/MPP-like metallohydrolase"/>
    <property type="match status" value="2"/>
</dbReference>
<evidence type="ECO:0000313" key="6">
    <source>
        <dbReference type="EMBL" id="SCY01157.1"/>
    </source>
</evidence>
<evidence type="ECO:0000259" key="4">
    <source>
        <dbReference type="Pfam" id="PF00675"/>
    </source>
</evidence>
<sequence length="471" mass="50938">MSTGTATGMLRKGARALVLAAGLGLALGPGNAPAEPREDGAGEGEYSVPIETWRMDNGARVYFVHRPSLPMVSVRATFDAGSARDPEGRHGLSALVARMLDEGVGDLSPDAFAREVDGLGMDFGASSSRDTFSVQVTSLTSEDTEEQALDLMARALRDPAFPEAALQRERQRQIISIRRDREDPQTEGVKAFFRAVYGDHPYAHPGKGIPEHLRGIGREDLRDFAERHFVGANATIAVVGDLERKEARQLLADSLGGLPEGSRPEPLPEVPELDGPRQVFLERDVTQSHVLMGQPAIRRGGEDYFPLLVGNYSLGGGGFASRLMGAVREERGLSYSVFSTFRGLQRRGPFVAGLQTANENLEKALEVLQGEVTEFIENGPTEEEVGAAQRYLTGSFPLDIAGNKDIVSNLATMGFYGLGENYLERYIPRVRAVDGQAIQAAMGGRLDPARMVTVVVGAKRPEGFEELETGQ</sequence>
<feature type="domain" description="Peptidase M16 C-terminal" evidence="5">
    <location>
        <begin position="216"/>
        <end position="390"/>
    </location>
</feature>
<keyword evidence="6" id="KW-0378">Hydrolase</keyword>
<dbReference type="GO" id="GO:0008233">
    <property type="term" value="F:peptidase activity"/>
    <property type="evidence" value="ECO:0007669"/>
    <property type="project" value="UniProtKB-KW"/>
</dbReference>
<dbReference type="InterPro" id="IPR007863">
    <property type="entry name" value="Peptidase_M16_C"/>
</dbReference>
<feature type="coiled-coil region" evidence="1">
    <location>
        <begin position="351"/>
        <end position="378"/>
    </location>
</feature>
<name>A0A1G5CFP0_9GAMM</name>
<dbReference type="InterPro" id="IPR011249">
    <property type="entry name" value="Metalloenz_LuxS/M16"/>
</dbReference>
<feature type="region of interest" description="Disordered" evidence="2">
    <location>
        <begin position="254"/>
        <end position="274"/>
    </location>
</feature>
<dbReference type="Pfam" id="PF00675">
    <property type="entry name" value="Peptidase_M16"/>
    <property type="match status" value="1"/>
</dbReference>
<evidence type="ECO:0000259" key="5">
    <source>
        <dbReference type="Pfam" id="PF05193"/>
    </source>
</evidence>
<feature type="signal peptide" evidence="3">
    <location>
        <begin position="1"/>
        <end position="34"/>
    </location>
</feature>
<dbReference type="AlphaFoldDB" id="A0A1G5CFP0"/>
<evidence type="ECO:0000256" key="1">
    <source>
        <dbReference type="SAM" id="Coils"/>
    </source>
</evidence>
<evidence type="ECO:0000256" key="2">
    <source>
        <dbReference type="SAM" id="MobiDB-lite"/>
    </source>
</evidence>
<protein>
    <submittedName>
        <fullName evidence="6">Zinc protease</fullName>
    </submittedName>
</protein>
<dbReference type="PANTHER" id="PTHR11851:SF224">
    <property type="entry name" value="PROCESSING PROTEASE"/>
    <property type="match status" value="1"/>
</dbReference>
<feature type="chain" id="PRO_5010373845" evidence="3">
    <location>
        <begin position="35"/>
        <end position="471"/>
    </location>
</feature>
<feature type="domain" description="Peptidase M16 N-terminal" evidence="4">
    <location>
        <begin position="61"/>
        <end position="174"/>
    </location>
</feature>
<evidence type="ECO:0000256" key="3">
    <source>
        <dbReference type="SAM" id="SignalP"/>
    </source>
</evidence>
<keyword evidence="7" id="KW-1185">Reference proteome</keyword>
<dbReference type="Gene3D" id="3.30.830.10">
    <property type="entry name" value="Metalloenzyme, LuxS/M16 peptidase-like"/>
    <property type="match status" value="2"/>
</dbReference>
<dbReference type="OrthoDB" id="9811314at2"/>
<dbReference type="PANTHER" id="PTHR11851">
    <property type="entry name" value="METALLOPROTEASE"/>
    <property type="match status" value="1"/>
</dbReference>
<dbReference type="EMBL" id="FMUN01000002">
    <property type="protein sequence ID" value="SCY01157.1"/>
    <property type="molecule type" value="Genomic_DNA"/>
</dbReference>
<evidence type="ECO:0000313" key="7">
    <source>
        <dbReference type="Proteomes" id="UP000183104"/>
    </source>
</evidence>
<dbReference type="Proteomes" id="UP000183104">
    <property type="component" value="Unassembled WGS sequence"/>
</dbReference>
<dbReference type="STRING" id="381306.AN478_09980"/>
<keyword evidence="6" id="KW-0645">Protease</keyword>
<dbReference type="GO" id="GO:0006508">
    <property type="term" value="P:proteolysis"/>
    <property type="evidence" value="ECO:0007669"/>
    <property type="project" value="UniProtKB-KW"/>
</dbReference>